<organism evidence="10 11">
    <name type="scientific">Dovyalis caffra</name>
    <dbReference type="NCBI Taxonomy" id="77055"/>
    <lineage>
        <taxon>Eukaryota</taxon>
        <taxon>Viridiplantae</taxon>
        <taxon>Streptophyta</taxon>
        <taxon>Embryophyta</taxon>
        <taxon>Tracheophyta</taxon>
        <taxon>Spermatophyta</taxon>
        <taxon>Magnoliopsida</taxon>
        <taxon>eudicotyledons</taxon>
        <taxon>Gunneridae</taxon>
        <taxon>Pentapetalae</taxon>
        <taxon>rosids</taxon>
        <taxon>fabids</taxon>
        <taxon>Malpighiales</taxon>
        <taxon>Salicaceae</taxon>
        <taxon>Flacourtieae</taxon>
        <taxon>Dovyalis</taxon>
    </lineage>
</organism>
<protein>
    <recommendedName>
        <fullName evidence="3 9">Geranylgeranyl transferase type-2 subunit alpha</fullName>
        <ecNumber evidence="2 9">2.5.1.60</ecNumber>
    </recommendedName>
    <alternativeName>
        <fullName evidence="7 9">Geranylgeranyl transferase type II subunit alpha</fullName>
    </alternativeName>
</protein>
<dbReference type="InterPro" id="IPR002088">
    <property type="entry name" value="Prenyl_trans_a"/>
</dbReference>
<dbReference type="EMBL" id="CAWUPB010001173">
    <property type="protein sequence ID" value="CAK7347270.1"/>
    <property type="molecule type" value="Genomic_DNA"/>
</dbReference>
<evidence type="ECO:0000256" key="7">
    <source>
        <dbReference type="ARBA" id="ARBA00031267"/>
    </source>
</evidence>
<comment type="caution">
    <text evidence="10">The sequence shown here is derived from an EMBL/GenBank/DDBJ whole genome shotgun (WGS) entry which is preliminary data.</text>
</comment>
<dbReference type="InterPro" id="IPR001611">
    <property type="entry name" value="Leu-rich_rpt"/>
</dbReference>
<evidence type="ECO:0000313" key="11">
    <source>
        <dbReference type="Proteomes" id="UP001314170"/>
    </source>
</evidence>
<gene>
    <name evidence="10" type="ORF">DCAF_LOCUS19954</name>
</gene>
<evidence type="ECO:0000256" key="2">
    <source>
        <dbReference type="ARBA" id="ARBA00012656"/>
    </source>
</evidence>
<evidence type="ECO:0000256" key="5">
    <source>
        <dbReference type="ARBA" id="ARBA00022679"/>
    </source>
</evidence>
<dbReference type="FunFam" id="3.80.10.10:FF:000756">
    <property type="entry name" value="Rab geranylgeranyl transferase like protein"/>
    <property type="match status" value="1"/>
</dbReference>
<dbReference type="Pfam" id="PF01239">
    <property type="entry name" value="PPTA"/>
    <property type="match status" value="5"/>
</dbReference>
<dbReference type="PROSITE" id="PS51147">
    <property type="entry name" value="PFTA"/>
    <property type="match status" value="5"/>
</dbReference>
<comment type="similarity">
    <text evidence="1 9">Belongs to the protein prenyltransferase subunit alpha family.</text>
</comment>
<evidence type="ECO:0000256" key="1">
    <source>
        <dbReference type="ARBA" id="ARBA00006734"/>
    </source>
</evidence>
<dbReference type="Proteomes" id="UP001314170">
    <property type="component" value="Unassembled WGS sequence"/>
</dbReference>
<dbReference type="FunFam" id="1.25.40.120:FF:000035">
    <property type="entry name" value="Geranylgeranyl transferase type-2 subunit alpha"/>
    <property type="match status" value="1"/>
</dbReference>
<reference evidence="10 11" key="1">
    <citation type="submission" date="2024-01" db="EMBL/GenBank/DDBJ databases">
        <authorList>
            <person name="Waweru B."/>
        </authorList>
    </citation>
    <scope>NUCLEOTIDE SEQUENCE [LARGE SCALE GENOMIC DNA]</scope>
</reference>
<dbReference type="PROSITE" id="PS51450">
    <property type="entry name" value="LRR"/>
    <property type="match status" value="2"/>
</dbReference>
<dbReference type="GO" id="GO:0005968">
    <property type="term" value="C:Rab-protein geranylgeranyltransferase complex"/>
    <property type="evidence" value="ECO:0007669"/>
    <property type="project" value="TreeGrafter"/>
</dbReference>
<evidence type="ECO:0000256" key="8">
    <source>
        <dbReference type="ARBA" id="ARBA00047658"/>
    </source>
</evidence>
<proteinExistence type="inferred from homology"/>
<evidence type="ECO:0000256" key="6">
    <source>
        <dbReference type="ARBA" id="ARBA00022737"/>
    </source>
</evidence>
<keyword evidence="5 9" id="KW-0808">Transferase</keyword>
<accession>A0AAV1S9T4</accession>
<evidence type="ECO:0000256" key="9">
    <source>
        <dbReference type="RuleBase" id="RU367120"/>
    </source>
</evidence>
<dbReference type="SUPFAM" id="SSF48439">
    <property type="entry name" value="Protein prenylyltransferase"/>
    <property type="match status" value="1"/>
</dbReference>
<dbReference type="AlphaFoldDB" id="A0AAV1S9T4"/>
<evidence type="ECO:0000256" key="4">
    <source>
        <dbReference type="ARBA" id="ARBA00022602"/>
    </source>
</evidence>
<evidence type="ECO:0000256" key="3">
    <source>
        <dbReference type="ARBA" id="ARBA00014772"/>
    </source>
</evidence>
<dbReference type="SUPFAM" id="SSF52058">
    <property type="entry name" value="L domain-like"/>
    <property type="match status" value="1"/>
</dbReference>
<evidence type="ECO:0000313" key="10">
    <source>
        <dbReference type="EMBL" id="CAK7347270.1"/>
    </source>
</evidence>
<dbReference type="EC" id="2.5.1.60" evidence="2 9"/>
<dbReference type="PANTHER" id="PTHR11129:SF2">
    <property type="entry name" value="GERANYLGERANYL TRANSFERASE TYPE-2 SUBUNIT ALPHA"/>
    <property type="match status" value="1"/>
</dbReference>
<dbReference type="Gene3D" id="3.80.10.10">
    <property type="entry name" value="Ribonuclease Inhibitor"/>
    <property type="match status" value="1"/>
</dbReference>
<comment type="catalytic activity">
    <reaction evidence="8 9">
        <text>geranylgeranyl diphosphate + L-cysteinyl-[protein] = S-geranylgeranyl-L-cysteinyl-[protein] + diphosphate</text>
        <dbReference type="Rhea" id="RHEA:21240"/>
        <dbReference type="Rhea" id="RHEA-COMP:10131"/>
        <dbReference type="Rhea" id="RHEA-COMP:11537"/>
        <dbReference type="ChEBI" id="CHEBI:29950"/>
        <dbReference type="ChEBI" id="CHEBI:33019"/>
        <dbReference type="ChEBI" id="CHEBI:57533"/>
        <dbReference type="ChEBI" id="CHEBI:86021"/>
        <dbReference type="EC" id="2.5.1.60"/>
    </reaction>
</comment>
<dbReference type="GO" id="GO:0004663">
    <property type="term" value="F:Rab geranylgeranyltransferase activity"/>
    <property type="evidence" value="ECO:0007669"/>
    <property type="project" value="UniProtKB-UniRule"/>
</dbReference>
<dbReference type="GO" id="GO:0097354">
    <property type="term" value="P:prenylation"/>
    <property type="evidence" value="ECO:0007669"/>
    <property type="project" value="UniProtKB-UniRule"/>
</dbReference>
<keyword evidence="6" id="KW-0677">Repeat</keyword>
<sequence length="695" mass="79155">MHGRPRKALKPEDLAASAAKAEKLRILQSQFLFNHHQKIYTKEALELSGKLLEINPECYTAWNYRKLAVQHSLIEANSDPDSVKSFLDQELQLVENALRQNFKSYGAWHHRKWVLNKGHSSIEKELRLLDKLQNVDPRNFHAWNYRRFVAALLNRSDEDELNYTQDFIDKNISNYSAWHNRSVLLSSLMKKNVQGFSQKDEVLTREYELVREAVFTDEDDQSGWFYHRWLLDQTVKAESPLLDSSWPAHGSDITLSGDRCLDLGSSSPLNNYQFDSGLLPLILYFNQAVEGVNSSTVTFSSGFNMNKDAIWKPLSSNNFKTAQVWVAQLKLPKVELDSLQAYTIEVTVGHSQGIISSSGHYCRPSEFAFTVRVQHLKTKQAEGSGLEKISWGDENFHIYEFDSLESNLVIPLNHPSIQNEHESADSSWQAKIIDEEVNNFRELLDCKIGKLTLARLLTARDALMSLDKSVHSDEVLRLLSELMKLDPPHSRFYKDEHSLVLLKKVTSSRESLLSYCFRYRNLASSTSVNPICLRLNGLSLSRVGSFEKLLWVQMLDLSQNELRSIEGLEAMQLLSHLNLSKNKLGSFTALEPLRHLKSMKVLDLSYNEIGTHTIDSTRYLCSSPLSHSVGGEWDDSEIVTDGVSLANYWEAFLILKGLKLTQLDIAGNAIADEKFTAFLAKVLPALKWLDDVQLN</sequence>
<comment type="function">
    <text evidence="9">Catalyzes the transfer of a geranyl-geranyl moiety from geranyl-geranyl pyrophosphate to cysteines occuring in specific C-terminal amino acid sequences.</text>
</comment>
<name>A0AAV1S9T4_9ROSI</name>
<dbReference type="PANTHER" id="PTHR11129">
    <property type="entry name" value="PROTEIN FARNESYLTRANSFERASE ALPHA SUBUNIT/RAB GERANYLGERANYL TRANSFERASE ALPHA SUBUNIT"/>
    <property type="match status" value="1"/>
</dbReference>
<dbReference type="InterPro" id="IPR032675">
    <property type="entry name" value="LRR_dom_sf"/>
</dbReference>
<dbReference type="Gene3D" id="1.25.40.120">
    <property type="entry name" value="Protein prenylyltransferase"/>
    <property type="match status" value="1"/>
</dbReference>
<dbReference type="Pfam" id="PF13516">
    <property type="entry name" value="LRR_6"/>
    <property type="match status" value="1"/>
</dbReference>
<keyword evidence="4 9" id="KW-0637">Prenyltransferase</keyword>
<keyword evidence="11" id="KW-1185">Reference proteome</keyword>